<keyword evidence="13" id="KW-1133">Transmembrane helix</keyword>
<evidence type="ECO:0000256" key="12">
    <source>
        <dbReference type="SAM" id="MobiDB-lite"/>
    </source>
</evidence>
<evidence type="ECO:0000256" key="6">
    <source>
        <dbReference type="ARBA" id="ARBA00022676"/>
    </source>
</evidence>
<comment type="similarity">
    <text evidence="3">In the N-terminal section; belongs to the glycosyltransferase 51 family.</text>
</comment>
<dbReference type="GO" id="GO:0008658">
    <property type="term" value="F:penicillin binding"/>
    <property type="evidence" value="ECO:0007669"/>
    <property type="project" value="InterPro"/>
</dbReference>
<evidence type="ECO:0000256" key="2">
    <source>
        <dbReference type="ARBA" id="ARBA00007090"/>
    </source>
</evidence>
<dbReference type="AlphaFoldDB" id="A0A6L6ITY9"/>
<dbReference type="InterPro" id="IPR036950">
    <property type="entry name" value="PBP_transglycosylase"/>
</dbReference>
<organism evidence="16 17">
    <name type="scientific">Paracoccus shanxieyensis</name>
    <dbReference type="NCBI Taxonomy" id="2675752"/>
    <lineage>
        <taxon>Bacteria</taxon>
        <taxon>Pseudomonadati</taxon>
        <taxon>Pseudomonadota</taxon>
        <taxon>Alphaproteobacteria</taxon>
        <taxon>Rhodobacterales</taxon>
        <taxon>Paracoccaceae</taxon>
        <taxon>Paracoccus</taxon>
    </lineage>
</organism>
<keyword evidence="13" id="KW-0472">Membrane</keyword>
<dbReference type="NCBIfam" id="TIGR02074">
    <property type="entry name" value="PBP_1a_fam"/>
    <property type="match status" value="1"/>
</dbReference>
<feature type="compositionally biased region" description="Polar residues" evidence="12">
    <location>
        <begin position="737"/>
        <end position="759"/>
    </location>
</feature>
<comment type="pathway">
    <text evidence="1">Cell wall biogenesis; peptidoglycan biosynthesis.</text>
</comment>
<dbReference type="Pfam" id="PF00905">
    <property type="entry name" value="Transpeptidase"/>
    <property type="match status" value="1"/>
</dbReference>
<keyword evidence="17" id="KW-1185">Reference proteome</keyword>
<evidence type="ECO:0000256" key="1">
    <source>
        <dbReference type="ARBA" id="ARBA00004752"/>
    </source>
</evidence>
<feature type="domain" description="Penicillin-binding protein transpeptidase" evidence="14">
    <location>
        <begin position="391"/>
        <end position="628"/>
    </location>
</feature>
<keyword evidence="5" id="KW-0645">Protease</keyword>
<dbReference type="InterPro" id="IPR001264">
    <property type="entry name" value="Glyco_trans_51"/>
</dbReference>
<dbReference type="InterPro" id="IPR012338">
    <property type="entry name" value="Beta-lactam/transpept-like"/>
</dbReference>
<evidence type="ECO:0000256" key="13">
    <source>
        <dbReference type="SAM" id="Phobius"/>
    </source>
</evidence>
<evidence type="ECO:0000256" key="4">
    <source>
        <dbReference type="ARBA" id="ARBA00022645"/>
    </source>
</evidence>
<dbReference type="RefSeq" id="WP_155043227.1">
    <property type="nucleotide sequence ID" value="NZ_WMIH01000005.1"/>
</dbReference>
<evidence type="ECO:0000256" key="5">
    <source>
        <dbReference type="ARBA" id="ARBA00022670"/>
    </source>
</evidence>
<dbReference type="PANTHER" id="PTHR32282:SF33">
    <property type="entry name" value="PEPTIDOGLYCAN GLYCOSYLTRANSFERASE"/>
    <property type="match status" value="1"/>
</dbReference>
<keyword evidence="4" id="KW-0121">Carboxypeptidase</keyword>
<evidence type="ECO:0000313" key="17">
    <source>
        <dbReference type="Proteomes" id="UP000478740"/>
    </source>
</evidence>
<evidence type="ECO:0000256" key="7">
    <source>
        <dbReference type="ARBA" id="ARBA00022679"/>
    </source>
</evidence>
<dbReference type="PANTHER" id="PTHR32282">
    <property type="entry name" value="BINDING PROTEIN TRANSPEPTIDASE, PUTATIVE-RELATED"/>
    <property type="match status" value="1"/>
</dbReference>
<dbReference type="InterPro" id="IPR023346">
    <property type="entry name" value="Lysozyme-like_dom_sf"/>
</dbReference>
<feature type="transmembrane region" description="Helical" evidence="13">
    <location>
        <begin position="68"/>
        <end position="87"/>
    </location>
</feature>
<dbReference type="GO" id="GO:0030288">
    <property type="term" value="C:outer membrane-bounded periplasmic space"/>
    <property type="evidence" value="ECO:0007669"/>
    <property type="project" value="TreeGrafter"/>
</dbReference>
<keyword evidence="6" id="KW-0328">Glycosyltransferase</keyword>
<evidence type="ECO:0000259" key="15">
    <source>
        <dbReference type="Pfam" id="PF00912"/>
    </source>
</evidence>
<evidence type="ECO:0000256" key="3">
    <source>
        <dbReference type="ARBA" id="ARBA00007739"/>
    </source>
</evidence>
<dbReference type="SUPFAM" id="SSF56601">
    <property type="entry name" value="beta-lactamase/transpeptidase-like"/>
    <property type="match status" value="1"/>
</dbReference>
<feature type="compositionally biased region" description="Low complexity" evidence="12">
    <location>
        <begin position="708"/>
        <end position="728"/>
    </location>
</feature>
<dbReference type="Gene3D" id="1.10.3810.10">
    <property type="entry name" value="Biosynthetic peptidoglycan transglycosylase-like"/>
    <property type="match status" value="1"/>
</dbReference>
<dbReference type="EMBL" id="WMII01000002">
    <property type="protein sequence ID" value="MTH63309.1"/>
    <property type="molecule type" value="Genomic_DNA"/>
</dbReference>
<keyword evidence="13" id="KW-0812">Transmembrane</keyword>
<evidence type="ECO:0000256" key="10">
    <source>
        <dbReference type="ARBA" id="ARBA00044770"/>
    </source>
</evidence>
<proteinExistence type="inferred from homology"/>
<dbReference type="InterPro" id="IPR050396">
    <property type="entry name" value="Glycosyltr_51/Transpeptidase"/>
</dbReference>
<comment type="catalytic activity">
    <reaction evidence="11">
        <text>[GlcNAc-(1-&gt;4)-Mur2Ac(oyl-L-Ala-gamma-D-Glu-L-Lys-D-Ala-D-Ala)](n)-di-trans,octa-cis-undecaprenyl diphosphate + beta-D-GlcNAc-(1-&gt;4)-Mur2Ac(oyl-L-Ala-gamma-D-Glu-L-Lys-D-Ala-D-Ala)-di-trans,octa-cis-undecaprenyl diphosphate = [GlcNAc-(1-&gt;4)-Mur2Ac(oyl-L-Ala-gamma-D-Glu-L-Lys-D-Ala-D-Ala)](n+1)-di-trans,octa-cis-undecaprenyl diphosphate + di-trans,octa-cis-undecaprenyl diphosphate + H(+)</text>
        <dbReference type="Rhea" id="RHEA:23708"/>
        <dbReference type="Rhea" id="RHEA-COMP:9602"/>
        <dbReference type="Rhea" id="RHEA-COMP:9603"/>
        <dbReference type="ChEBI" id="CHEBI:15378"/>
        <dbReference type="ChEBI" id="CHEBI:58405"/>
        <dbReference type="ChEBI" id="CHEBI:60033"/>
        <dbReference type="ChEBI" id="CHEBI:78435"/>
        <dbReference type="EC" id="2.4.99.28"/>
    </reaction>
</comment>
<evidence type="ECO:0000256" key="8">
    <source>
        <dbReference type="ARBA" id="ARBA00022801"/>
    </source>
</evidence>
<evidence type="ECO:0000256" key="9">
    <source>
        <dbReference type="ARBA" id="ARBA00023268"/>
    </source>
</evidence>
<dbReference type="Gene3D" id="3.40.710.10">
    <property type="entry name" value="DD-peptidase/beta-lactamase superfamily"/>
    <property type="match status" value="1"/>
</dbReference>
<keyword evidence="8" id="KW-0378">Hydrolase</keyword>
<gene>
    <name evidence="16" type="ORF">GL284_03380</name>
</gene>
<sequence length="781" mass="82764">MKKPTGNGRIVADKRNFDQPTQKPTKQPAKRRGSGGSRPPKRGNFLTRGIAGIVVLVWRVVWGSFWRLALTVAAIVAAATFYFYTTLPEASALFDGRARGSVTMLDTDGKVFAWRGETFGMVSSDKIAPALKNAVVATEDKRFYRHIGVDPQGIASAIRINMAAGRGPLSGNGGSTITQQVSKLLCLGESFDPTRWKSEAEYEAECRQSTIWRKVKEIPYAMAMEAKYSKADILNIYMNRSYLGAGARGFEAASQRYFGKSAAEVTPAEAAMLAGLLKAPSYFAPTSNLERSQDRASVILGLMHDQGYLDDAQFADAKAHPAVLSKAAAARAGGYFADWVMETGPGFLTSETTEDVTIKTTFDERIQRAAERALQRVFDEKVAKGSTAQAAVVVMSPDGAVRAMIGGRDNTVSGTFNRATQANRQTGSSFKPFVYAAALDQGYSPNDLIEDGPLTIRIPGSAPWSPQNYTRRYYGEVTLTRALANSLNTATVRLQEIAGRDAVRRIAQDFGFANNLASGPALGLGASESTLLNMTSAYAGIRNGGTAVRPYGLVELQIKGDDQPLIGQSGGMGQRVISQKAAGELIGMMEQVIQHGTGGRAKLAGRPAAGKTGTTSSYRDAWFIGFTGQYVTGVWLGNDDNKPLKGVTGGGLPAEIWQAVMTEIHEGLPVESLGSFVFDASGAVPHVVSSGGADGASDPLAAALSSALGQPQPEGAAPAPQDPAMQPQGEPGRRLQDASTIQSGGTVPTFPAETSSTDGMDTEISPDDPLAAALRGIDGVY</sequence>
<comment type="caution">
    <text evidence="16">The sequence shown here is derived from an EMBL/GenBank/DDBJ whole genome shotgun (WGS) entry which is preliminary data.</text>
</comment>
<comment type="similarity">
    <text evidence="2">In the C-terminal section; belongs to the transpeptidase family.</text>
</comment>
<keyword evidence="7" id="KW-0808">Transferase</keyword>
<dbReference type="GO" id="GO:0006508">
    <property type="term" value="P:proteolysis"/>
    <property type="evidence" value="ECO:0007669"/>
    <property type="project" value="UniProtKB-KW"/>
</dbReference>
<dbReference type="EC" id="2.4.99.28" evidence="10"/>
<keyword evidence="9" id="KW-0511">Multifunctional enzyme</keyword>
<dbReference type="SUPFAM" id="SSF53955">
    <property type="entry name" value="Lysozyme-like"/>
    <property type="match status" value="1"/>
</dbReference>
<feature type="region of interest" description="Disordered" evidence="12">
    <location>
        <begin position="708"/>
        <end position="769"/>
    </location>
</feature>
<accession>A0A6L6ITY9</accession>
<feature type="domain" description="Glycosyl transferase family 51" evidence="15">
    <location>
        <begin position="117"/>
        <end position="303"/>
    </location>
</feature>
<protein>
    <recommendedName>
        <fullName evidence="10">peptidoglycan glycosyltransferase</fullName>
        <ecNumber evidence="10">2.4.99.28</ecNumber>
    </recommendedName>
</protein>
<evidence type="ECO:0000259" key="14">
    <source>
        <dbReference type="Pfam" id="PF00905"/>
    </source>
</evidence>
<reference evidence="16 17" key="1">
    <citation type="submission" date="2019-11" db="EMBL/GenBank/DDBJ databases">
        <authorList>
            <person name="Dong K."/>
        </authorList>
    </citation>
    <scope>NUCLEOTIDE SEQUENCE [LARGE SCALE GENOMIC DNA]</scope>
    <source>
        <strain evidence="16 17">DK608</strain>
    </source>
</reference>
<dbReference type="GO" id="GO:0009252">
    <property type="term" value="P:peptidoglycan biosynthetic process"/>
    <property type="evidence" value="ECO:0007669"/>
    <property type="project" value="UniProtKB-UniPathway"/>
</dbReference>
<evidence type="ECO:0000256" key="11">
    <source>
        <dbReference type="ARBA" id="ARBA00049902"/>
    </source>
</evidence>
<evidence type="ECO:0000313" key="16">
    <source>
        <dbReference type="EMBL" id="MTH63309.1"/>
    </source>
</evidence>
<name>A0A6L6ITY9_9RHOB</name>
<feature type="region of interest" description="Disordered" evidence="12">
    <location>
        <begin position="1"/>
        <end position="43"/>
    </location>
</feature>
<dbReference type="GO" id="GO:0004180">
    <property type="term" value="F:carboxypeptidase activity"/>
    <property type="evidence" value="ECO:0007669"/>
    <property type="project" value="UniProtKB-KW"/>
</dbReference>
<dbReference type="Pfam" id="PF00912">
    <property type="entry name" value="Transgly"/>
    <property type="match status" value="1"/>
</dbReference>
<dbReference type="InterPro" id="IPR001460">
    <property type="entry name" value="PCN-bd_Tpept"/>
</dbReference>
<dbReference type="UniPathway" id="UPA00219"/>
<dbReference type="GO" id="GO:0008955">
    <property type="term" value="F:peptidoglycan glycosyltransferase activity"/>
    <property type="evidence" value="ECO:0007669"/>
    <property type="project" value="UniProtKB-EC"/>
</dbReference>
<dbReference type="Proteomes" id="UP000478740">
    <property type="component" value="Unassembled WGS sequence"/>
</dbReference>